<accession>A0A6J1MPF0</accession>
<evidence type="ECO:0000313" key="2">
    <source>
        <dbReference type="RefSeq" id="XP_023178887.1"/>
    </source>
</evidence>
<dbReference type="GeneID" id="111604882"/>
<protein>
    <submittedName>
        <fullName evidence="2">Uncharacterized protein LOC111604882</fullName>
    </submittedName>
</protein>
<sequence length="103" mass="11253">MFDKQENLKTRLANYDCISRVAAAAVAIAVAVAEPSPSPMSRVPAAKSAFCIPYSERRIRIRSQICLCHSQGKCQLCSPLGLSAGCEDQDEDNKLHVNSSRWA</sequence>
<organism evidence="1 2">
    <name type="scientific">Drosophila hydei</name>
    <name type="common">Fruit fly</name>
    <dbReference type="NCBI Taxonomy" id="7224"/>
    <lineage>
        <taxon>Eukaryota</taxon>
        <taxon>Metazoa</taxon>
        <taxon>Ecdysozoa</taxon>
        <taxon>Arthropoda</taxon>
        <taxon>Hexapoda</taxon>
        <taxon>Insecta</taxon>
        <taxon>Pterygota</taxon>
        <taxon>Neoptera</taxon>
        <taxon>Endopterygota</taxon>
        <taxon>Diptera</taxon>
        <taxon>Brachycera</taxon>
        <taxon>Muscomorpha</taxon>
        <taxon>Ephydroidea</taxon>
        <taxon>Drosophilidae</taxon>
        <taxon>Drosophila</taxon>
    </lineage>
</organism>
<dbReference type="RefSeq" id="XP_023178887.1">
    <property type="nucleotide sequence ID" value="XM_023323119.2"/>
</dbReference>
<dbReference type="Proteomes" id="UP000504633">
    <property type="component" value="Unplaced"/>
</dbReference>
<dbReference type="AlphaFoldDB" id="A0A6J1MPF0"/>
<name>A0A6J1MPF0_DROHY</name>
<reference evidence="2" key="1">
    <citation type="submission" date="2025-08" db="UniProtKB">
        <authorList>
            <consortium name="RefSeq"/>
        </authorList>
    </citation>
    <scope>IDENTIFICATION</scope>
    <source>
        <strain evidence="2">15085-1641.00</strain>
        <tissue evidence="2">Whole body</tissue>
    </source>
</reference>
<evidence type="ECO:0000313" key="1">
    <source>
        <dbReference type="Proteomes" id="UP000504633"/>
    </source>
</evidence>
<gene>
    <name evidence="2" type="primary">LOC111604882</name>
</gene>
<keyword evidence="1" id="KW-1185">Reference proteome</keyword>
<proteinExistence type="predicted"/>
<dbReference type="KEGG" id="dhe:111604882"/>